<dbReference type="GO" id="GO:0003677">
    <property type="term" value="F:DNA binding"/>
    <property type="evidence" value="ECO:0007669"/>
    <property type="project" value="InterPro"/>
</dbReference>
<protein>
    <recommendedName>
        <fullName evidence="1">Wadjet protein JetD C-terminal domain-containing protein</fullName>
    </recommendedName>
</protein>
<comment type="caution">
    <text evidence="2">The sequence shown here is derived from an EMBL/GenBank/DDBJ whole genome shotgun (WGS) entry which is preliminary data.</text>
</comment>
<dbReference type="EMBL" id="ACCL02000003">
    <property type="protein sequence ID" value="EET62035.1"/>
    <property type="molecule type" value="Genomic_DNA"/>
</dbReference>
<dbReference type="AlphaFoldDB" id="C6LAQ4"/>
<dbReference type="Pfam" id="PF09983">
    <property type="entry name" value="JetD_C"/>
    <property type="match status" value="1"/>
</dbReference>
<organism evidence="2 3">
    <name type="scientific">Marvinbryantia formatexigens DSM 14469</name>
    <dbReference type="NCBI Taxonomy" id="478749"/>
    <lineage>
        <taxon>Bacteria</taxon>
        <taxon>Bacillati</taxon>
        <taxon>Bacillota</taxon>
        <taxon>Clostridia</taxon>
        <taxon>Lachnospirales</taxon>
        <taxon>Lachnospiraceae</taxon>
        <taxon>Marvinbryantia</taxon>
    </lineage>
</organism>
<evidence type="ECO:0000259" key="1">
    <source>
        <dbReference type="Pfam" id="PF09983"/>
    </source>
</evidence>
<keyword evidence="3" id="KW-1185">Reference proteome</keyword>
<dbReference type="Proteomes" id="UP000005561">
    <property type="component" value="Unassembled WGS sequence"/>
</dbReference>
<dbReference type="Gene3D" id="3.40.1360.10">
    <property type="match status" value="1"/>
</dbReference>
<dbReference type="STRING" id="168384.SAMN05660368_03882"/>
<reference evidence="2" key="1">
    <citation type="submission" date="2009-07" db="EMBL/GenBank/DDBJ databases">
        <authorList>
            <person name="Weinstock G."/>
            <person name="Sodergren E."/>
            <person name="Clifton S."/>
            <person name="Fulton L."/>
            <person name="Fulton B."/>
            <person name="Courtney L."/>
            <person name="Fronick C."/>
            <person name="Harrison M."/>
            <person name="Strong C."/>
            <person name="Farmer C."/>
            <person name="Delahaunty K."/>
            <person name="Markovic C."/>
            <person name="Hall O."/>
            <person name="Minx P."/>
            <person name="Tomlinson C."/>
            <person name="Mitreva M."/>
            <person name="Nelson J."/>
            <person name="Hou S."/>
            <person name="Wollam A."/>
            <person name="Pepin K.H."/>
            <person name="Johnson M."/>
            <person name="Bhonagiri V."/>
            <person name="Nash W.E."/>
            <person name="Warren W."/>
            <person name="Chinwalla A."/>
            <person name="Mardis E.R."/>
            <person name="Wilson R.K."/>
        </authorList>
    </citation>
    <scope>NUCLEOTIDE SEQUENCE [LARGE SCALE GENOMIC DNA]</scope>
    <source>
        <strain evidence="2">DSM 14469</strain>
    </source>
</reference>
<evidence type="ECO:0000313" key="3">
    <source>
        <dbReference type="Proteomes" id="UP000005561"/>
    </source>
</evidence>
<feature type="domain" description="Wadjet protein JetD C-terminal" evidence="1">
    <location>
        <begin position="261"/>
        <end position="415"/>
    </location>
</feature>
<sequence length="420" mass="48942">MAAAEKAFEDRCGEMMDYEGQLLKLLTEKYRKSKKDAGTNRIKRRTQIKPSQLYTKYCDNDGDFAIIEAIGEAVRACERRGFVTYEMKGFGYEIAAVYLNDDRITEVEQYLNDTCGYETKEAKLAYVRNLIEKYGQCSPAAAMECARMQEDLKQRRLPKNYAQKEDVLKALIFVENNKQELYVREASMLIYGSSKYFEENTMDTVCRLLRNYLKKPCGEGELPDEILEQYHIRKEAQRLCMKGNCTIYRKGQVLEVGALENGIEFAADEVPEIERVETGAQEFLTVENKTSYLRCPAGNMVVFYLGGYATRYQRDFIKKVWRDNPGLSWSHFGDIDAGGFFIHEHLCRITEIPFKMKYMSVGQLQDERFAACLQKLKPSDRRRLKTLQEKEAYKDTVEYMLKENVKLEQEIVSYYLEREN</sequence>
<dbReference type="InterPro" id="IPR024534">
    <property type="entry name" value="JetD_C"/>
</dbReference>
<gene>
    <name evidence="2" type="ORF">BRYFOR_05698</name>
</gene>
<accession>C6LAQ4</accession>
<proteinExistence type="predicted"/>
<dbReference type="RefSeq" id="WP_006860496.1">
    <property type="nucleotide sequence ID" value="NZ_ACCL02000003.1"/>
</dbReference>
<name>C6LAQ4_9FIRM</name>
<dbReference type="InterPro" id="IPR036078">
    <property type="entry name" value="Spo11/TopoVI_A_sf"/>
</dbReference>
<evidence type="ECO:0000313" key="2">
    <source>
        <dbReference type="EMBL" id="EET62035.1"/>
    </source>
</evidence>
<dbReference type="eggNOG" id="COG1697">
    <property type="taxonomic scope" value="Bacteria"/>
</dbReference>
<dbReference type="SUPFAM" id="SSF56726">
    <property type="entry name" value="DNA topoisomerase IV, alpha subunit"/>
    <property type="match status" value="1"/>
</dbReference>
<dbReference type="GO" id="GO:0005694">
    <property type="term" value="C:chromosome"/>
    <property type="evidence" value="ECO:0007669"/>
    <property type="project" value="InterPro"/>
</dbReference>